<gene>
    <name evidence="7" type="primary">LOC111301712</name>
</gene>
<evidence type="ECO:0000313" key="7">
    <source>
        <dbReference type="RefSeq" id="XP_022753329.1"/>
    </source>
</evidence>
<dbReference type="InterPro" id="IPR050905">
    <property type="entry name" value="Plant_NBS-LRR"/>
</dbReference>
<keyword evidence="3" id="KW-0067">ATP-binding</keyword>
<feature type="coiled-coil region" evidence="4">
    <location>
        <begin position="40"/>
        <end position="95"/>
    </location>
</feature>
<dbReference type="PRINTS" id="PR00364">
    <property type="entry name" value="DISEASERSIST"/>
</dbReference>
<dbReference type="Proteomes" id="UP000515121">
    <property type="component" value="Unplaced"/>
</dbReference>
<keyword evidence="6" id="KW-1185">Reference proteome</keyword>
<dbReference type="InterPro" id="IPR002182">
    <property type="entry name" value="NB-ARC"/>
</dbReference>
<dbReference type="Gene3D" id="3.40.50.300">
    <property type="entry name" value="P-loop containing nucleotide triphosphate hydrolases"/>
    <property type="match status" value="1"/>
</dbReference>
<keyword evidence="4" id="KW-0175">Coiled coil</keyword>
<evidence type="ECO:0000256" key="4">
    <source>
        <dbReference type="SAM" id="Coils"/>
    </source>
</evidence>
<keyword evidence="1" id="KW-0547">Nucleotide-binding</keyword>
<evidence type="ECO:0000256" key="2">
    <source>
        <dbReference type="ARBA" id="ARBA00022821"/>
    </source>
</evidence>
<organism evidence="6 7">
    <name type="scientific">Durio zibethinus</name>
    <name type="common">Durian</name>
    <dbReference type="NCBI Taxonomy" id="66656"/>
    <lineage>
        <taxon>Eukaryota</taxon>
        <taxon>Viridiplantae</taxon>
        <taxon>Streptophyta</taxon>
        <taxon>Embryophyta</taxon>
        <taxon>Tracheophyta</taxon>
        <taxon>Spermatophyta</taxon>
        <taxon>Magnoliopsida</taxon>
        <taxon>eudicotyledons</taxon>
        <taxon>Gunneridae</taxon>
        <taxon>Pentapetalae</taxon>
        <taxon>rosids</taxon>
        <taxon>malvids</taxon>
        <taxon>Malvales</taxon>
        <taxon>Malvaceae</taxon>
        <taxon>Helicteroideae</taxon>
        <taxon>Durio</taxon>
    </lineage>
</organism>
<dbReference type="GeneID" id="111301712"/>
<dbReference type="GO" id="GO:0006952">
    <property type="term" value="P:defense response"/>
    <property type="evidence" value="ECO:0007669"/>
    <property type="project" value="UniProtKB-KW"/>
</dbReference>
<dbReference type="Pfam" id="PF00931">
    <property type="entry name" value="NB-ARC"/>
    <property type="match status" value="1"/>
</dbReference>
<dbReference type="InterPro" id="IPR027417">
    <property type="entry name" value="P-loop_NTPase"/>
</dbReference>
<dbReference type="SUPFAM" id="SSF52540">
    <property type="entry name" value="P-loop containing nucleoside triphosphate hydrolases"/>
    <property type="match status" value="1"/>
</dbReference>
<dbReference type="PANTHER" id="PTHR33463:SF203">
    <property type="entry name" value="AAA+ ATPASE DOMAIN-CONTAINING PROTEIN"/>
    <property type="match status" value="1"/>
</dbReference>
<dbReference type="FunFam" id="3.40.50.300:FF:001091">
    <property type="entry name" value="Probable disease resistance protein At1g61300"/>
    <property type="match status" value="1"/>
</dbReference>
<sequence>MACGFCESALSNCVGTLLVDWVAKPIGDQFNHTRRFHDNVEKLKERKEELIMARVRLQHEIEDAERRLQGIEDDVRDLLSKADKILLDMETLENELQQNKRCFNWCPIWSWRYRLSKKAIKNTLVTFELLEKITKFGQPGRVGYSSPSTIPTIEFLSSKDFMVSKSSNIAFNQIIEALQDDNVSMIGLWGMGGVGKTTLVREVGTHAQKLNLFDKVVITTVSQKTNFETIRDEIAKYLDFDMKNERGRRSVQELWLKLQKEEKILIILDDVWANIDLKEAMGIPIGEVHKGCKILLTTRRQKVCVAMECQRRIQLGFLDDHEAWILFATKAGLNDSSDDAIKNVATKIIKKCKGLPIAIVTLATALKGKNHRRWKAAYRRLKNHRLGDIEDIDQQNAYLCLEVSFDYLKDTETKMCFLLCSLFPED</sequence>
<dbReference type="Gene3D" id="1.10.8.430">
    <property type="entry name" value="Helical domain of apoptotic protease-activating factors"/>
    <property type="match status" value="1"/>
</dbReference>
<dbReference type="GO" id="GO:0043531">
    <property type="term" value="F:ADP binding"/>
    <property type="evidence" value="ECO:0007669"/>
    <property type="project" value="InterPro"/>
</dbReference>
<dbReference type="InterPro" id="IPR042197">
    <property type="entry name" value="Apaf_helical"/>
</dbReference>
<feature type="domain" description="NB-ARC" evidence="5">
    <location>
        <begin position="171"/>
        <end position="334"/>
    </location>
</feature>
<evidence type="ECO:0000259" key="5">
    <source>
        <dbReference type="Pfam" id="PF00931"/>
    </source>
</evidence>
<evidence type="ECO:0000256" key="3">
    <source>
        <dbReference type="ARBA" id="ARBA00022840"/>
    </source>
</evidence>
<dbReference type="RefSeq" id="XP_022753329.1">
    <property type="nucleotide sequence ID" value="XM_022897594.1"/>
</dbReference>
<reference evidence="7" key="1">
    <citation type="submission" date="2025-08" db="UniProtKB">
        <authorList>
            <consortium name="RefSeq"/>
        </authorList>
    </citation>
    <scope>IDENTIFICATION</scope>
    <source>
        <tissue evidence="7">Fruit stalk</tissue>
    </source>
</reference>
<dbReference type="KEGG" id="dzi:111301712"/>
<dbReference type="AlphaFoldDB" id="A0A6P5ZKK6"/>
<name>A0A6P5ZKK6_DURZI</name>
<accession>A0A6P5ZKK6</accession>
<proteinExistence type="predicted"/>
<dbReference type="GO" id="GO:0005524">
    <property type="term" value="F:ATP binding"/>
    <property type="evidence" value="ECO:0007669"/>
    <property type="project" value="UniProtKB-KW"/>
</dbReference>
<evidence type="ECO:0000313" key="6">
    <source>
        <dbReference type="Proteomes" id="UP000515121"/>
    </source>
</evidence>
<evidence type="ECO:0000256" key="1">
    <source>
        <dbReference type="ARBA" id="ARBA00022741"/>
    </source>
</evidence>
<protein>
    <submittedName>
        <fullName evidence="7">Disease resistance protein At4g27190-like</fullName>
    </submittedName>
</protein>
<keyword evidence="2" id="KW-0611">Plant defense</keyword>
<dbReference type="PANTHER" id="PTHR33463">
    <property type="entry name" value="NB-ARC DOMAIN-CONTAINING PROTEIN-RELATED"/>
    <property type="match status" value="1"/>
</dbReference>